<proteinExistence type="predicted"/>
<protein>
    <submittedName>
        <fullName evidence="2">Uncharacterized protein</fullName>
    </submittedName>
</protein>
<comment type="caution">
    <text evidence="2">The sequence shown here is derived from an EMBL/GenBank/DDBJ whole genome shotgun (WGS) entry which is preliminary data.</text>
</comment>
<feature type="compositionally biased region" description="Polar residues" evidence="1">
    <location>
        <begin position="34"/>
        <end position="44"/>
    </location>
</feature>
<evidence type="ECO:0000256" key="1">
    <source>
        <dbReference type="SAM" id="MobiDB-lite"/>
    </source>
</evidence>
<reference evidence="2" key="1">
    <citation type="submission" date="2022-03" db="EMBL/GenBank/DDBJ databases">
        <title>A functionally conserved STORR gene fusion in Papaver species that diverged 16.8 million years ago.</title>
        <authorList>
            <person name="Catania T."/>
        </authorList>
    </citation>
    <scope>NUCLEOTIDE SEQUENCE</scope>
    <source>
        <strain evidence="2">S-191538</strain>
    </source>
</reference>
<dbReference type="Proteomes" id="UP001177140">
    <property type="component" value="Unassembled WGS sequence"/>
</dbReference>
<accession>A0AA41RM25</accession>
<keyword evidence="3" id="KW-1185">Reference proteome</keyword>
<name>A0AA41RM25_PAPNU</name>
<evidence type="ECO:0000313" key="2">
    <source>
        <dbReference type="EMBL" id="MCL7022704.1"/>
    </source>
</evidence>
<organism evidence="2 3">
    <name type="scientific">Papaver nudicaule</name>
    <name type="common">Iceland poppy</name>
    <dbReference type="NCBI Taxonomy" id="74823"/>
    <lineage>
        <taxon>Eukaryota</taxon>
        <taxon>Viridiplantae</taxon>
        <taxon>Streptophyta</taxon>
        <taxon>Embryophyta</taxon>
        <taxon>Tracheophyta</taxon>
        <taxon>Spermatophyta</taxon>
        <taxon>Magnoliopsida</taxon>
        <taxon>Ranunculales</taxon>
        <taxon>Papaveraceae</taxon>
        <taxon>Papaveroideae</taxon>
        <taxon>Papaver</taxon>
    </lineage>
</organism>
<sequence>MSIHQFLIEETKQAAADVLSNYSQFVMAGFPGNGTVSPDSAQGESSSFGGTRGGDRTDDSQVLLLPGTTVIKLIHFGLGTS</sequence>
<dbReference type="EMBL" id="JAJJMA010014065">
    <property type="protein sequence ID" value="MCL7022704.1"/>
    <property type="molecule type" value="Genomic_DNA"/>
</dbReference>
<evidence type="ECO:0000313" key="3">
    <source>
        <dbReference type="Proteomes" id="UP001177140"/>
    </source>
</evidence>
<dbReference type="AlphaFoldDB" id="A0AA41RM25"/>
<feature type="region of interest" description="Disordered" evidence="1">
    <location>
        <begin position="33"/>
        <end position="60"/>
    </location>
</feature>
<gene>
    <name evidence="2" type="ORF">MKW94_014168</name>
</gene>